<dbReference type="InterPro" id="IPR027477">
    <property type="entry name" value="Succ_DH/fumarate_Rdtase_cat_sf"/>
</dbReference>
<protein>
    <recommendedName>
        <fullName evidence="4">L-aspartate oxidase</fullName>
        <ecNumber evidence="4">1.4.3.16</ecNumber>
    </recommendedName>
</protein>
<dbReference type="SUPFAM" id="SSF56425">
    <property type="entry name" value="Succinate dehydrogenase/fumarate reductase flavoprotein, catalytic domain"/>
    <property type="match status" value="1"/>
</dbReference>
<dbReference type="InterPro" id="IPR030664">
    <property type="entry name" value="SdhA/FrdA/AprA"/>
</dbReference>
<keyword evidence="6" id="KW-0662">Pyridine nucleotide biosynthesis</keyword>
<keyword evidence="5" id="KW-0285">Flavoprotein</keyword>
<dbReference type="InterPro" id="IPR003953">
    <property type="entry name" value="FAD-dep_OxRdtase_2_FAD-bd"/>
</dbReference>
<dbReference type="Gene3D" id="3.50.50.60">
    <property type="entry name" value="FAD/NAD(P)-binding domain"/>
    <property type="match status" value="1"/>
</dbReference>
<dbReference type="SUPFAM" id="SSF51905">
    <property type="entry name" value="FAD/NAD(P)-binding domain"/>
    <property type="match status" value="1"/>
</dbReference>
<feature type="domain" description="FAD-dependent oxidoreductase 2 FAD-binding" evidence="10">
    <location>
        <begin position="9"/>
        <end position="391"/>
    </location>
</feature>
<evidence type="ECO:0000256" key="8">
    <source>
        <dbReference type="ARBA" id="ARBA00048305"/>
    </source>
</evidence>
<comment type="catalytic activity">
    <reaction evidence="8">
        <text>L-aspartate + O2 = iminosuccinate + H2O2</text>
        <dbReference type="Rhea" id="RHEA:25876"/>
        <dbReference type="ChEBI" id="CHEBI:15379"/>
        <dbReference type="ChEBI" id="CHEBI:16240"/>
        <dbReference type="ChEBI" id="CHEBI:29991"/>
        <dbReference type="ChEBI" id="CHEBI:77875"/>
        <dbReference type="EC" id="1.4.3.16"/>
    </reaction>
    <physiologicalReaction direction="left-to-right" evidence="8">
        <dbReference type="Rhea" id="RHEA:25877"/>
    </physiologicalReaction>
</comment>
<evidence type="ECO:0000256" key="6">
    <source>
        <dbReference type="ARBA" id="ARBA00022642"/>
    </source>
</evidence>
<feature type="domain" description="Fumarate reductase/succinate dehydrogenase flavoprotein-like C-terminal" evidence="11">
    <location>
        <begin position="445"/>
        <end position="567"/>
    </location>
</feature>
<dbReference type="PANTHER" id="PTHR11632:SF51">
    <property type="entry name" value="SUCCINATE DEHYDROGENASE [UBIQUINONE] FLAVOPROTEIN SUBUNIT, MITOCHONDRIAL"/>
    <property type="match status" value="1"/>
</dbReference>
<evidence type="ECO:0000256" key="2">
    <source>
        <dbReference type="ARBA" id="ARBA00004950"/>
    </source>
</evidence>
<dbReference type="PRINTS" id="PR00368">
    <property type="entry name" value="FADPNR"/>
</dbReference>
<dbReference type="GO" id="GO:0019363">
    <property type="term" value="P:pyridine nucleotide biosynthetic process"/>
    <property type="evidence" value="ECO:0007669"/>
    <property type="project" value="UniProtKB-KW"/>
</dbReference>
<evidence type="ECO:0000256" key="1">
    <source>
        <dbReference type="ARBA" id="ARBA00001974"/>
    </source>
</evidence>
<dbReference type="PIRSF" id="PIRSF000171">
    <property type="entry name" value="SDHA_APRA_LASPO"/>
    <property type="match status" value="1"/>
</dbReference>
<dbReference type="EC" id="1.4.3.16" evidence="4"/>
<comment type="pathway">
    <text evidence="2">Cofactor biosynthesis; NAD(+) biosynthesis; iminoaspartate from L-aspartate (oxidase route): step 1/1.</text>
</comment>
<dbReference type="EMBL" id="CADILH010000019">
    <property type="protein sequence ID" value="CAB3940620.1"/>
    <property type="molecule type" value="Genomic_DNA"/>
</dbReference>
<gene>
    <name evidence="12" type="primary">frdA_3</name>
    <name evidence="12" type="ORF">LMG6000_06585</name>
</gene>
<comment type="similarity">
    <text evidence="3">Belongs to the FAD-dependent oxidoreductase 2 family. NadB subfamily.</text>
</comment>
<evidence type="ECO:0000313" key="12">
    <source>
        <dbReference type="EMBL" id="CAB3940620.1"/>
    </source>
</evidence>
<evidence type="ECO:0000256" key="9">
    <source>
        <dbReference type="PIRSR" id="PIRSR000171-1"/>
    </source>
</evidence>
<comment type="cofactor">
    <cofactor evidence="1">
        <name>FAD</name>
        <dbReference type="ChEBI" id="CHEBI:57692"/>
    </cofactor>
</comment>
<dbReference type="Proteomes" id="UP000494183">
    <property type="component" value="Unassembled WGS sequence"/>
</dbReference>
<dbReference type="SUPFAM" id="SSF46977">
    <property type="entry name" value="Succinate dehydrogenase/fumarate reductase flavoprotein C-terminal domain"/>
    <property type="match status" value="1"/>
</dbReference>
<organism evidence="12 13">
    <name type="scientific">Achromobacter insolitus</name>
    <dbReference type="NCBI Taxonomy" id="217204"/>
    <lineage>
        <taxon>Bacteria</taxon>
        <taxon>Pseudomonadati</taxon>
        <taxon>Pseudomonadota</taxon>
        <taxon>Betaproteobacteria</taxon>
        <taxon>Burkholderiales</taxon>
        <taxon>Alcaligenaceae</taxon>
        <taxon>Achromobacter</taxon>
    </lineage>
</organism>
<keyword evidence="7 12" id="KW-0560">Oxidoreductase</keyword>
<reference evidence="12 13" key="1">
    <citation type="submission" date="2020-04" db="EMBL/GenBank/DDBJ databases">
        <authorList>
            <person name="De Canck E."/>
        </authorList>
    </citation>
    <scope>NUCLEOTIDE SEQUENCE [LARGE SCALE GENOMIC DNA]</scope>
    <source>
        <strain evidence="12 13">LMG 6000</strain>
    </source>
</reference>
<dbReference type="Gene3D" id="1.20.58.100">
    <property type="entry name" value="Fumarate reductase/succinate dehydrogenase flavoprotein-like, C-terminal domain"/>
    <property type="match status" value="1"/>
</dbReference>
<dbReference type="GO" id="GO:0008734">
    <property type="term" value="F:L-aspartate oxidase activity"/>
    <property type="evidence" value="ECO:0007669"/>
    <property type="project" value="UniProtKB-EC"/>
</dbReference>
<evidence type="ECO:0000256" key="4">
    <source>
        <dbReference type="ARBA" id="ARBA00012173"/>
    </source>
</evidence>
<evidence type="ECO:0000256" key="7">
    <source>
        <dbReference type="ARBA" id="ARBA00023002"/>
    </source>
</evidence>
<dbReference type="KEGG" id="ais:BUW96_20500"/>
<evidence type="ECO:0000259" key="10">
    <source>
        <dbReference type="Pfam" id="PF00890"/>
    </source>
</evidence>
<dbReference type="Gene3D" id="3.90.700.10">
    <property type="entry name" value="Succinate dehydrogenase/fumarate reductase flavoprotein, catalytic domain"/>
    <property type="match status" value="1"/>
</dbReference>
<dbReference type="InterPro" id="IPR015939">
    <property type="entry name" value="Fum_Rdtase/Succ_DH_flav-like_C"/>
</dbReference>
<evidence type="ECO:0000256" key="5">
    <source>
        <dbReference type="ARBA" id="ARBA00022630"/>
    </source>
</evidence>
<dbReference type="PANTHER" id="PTHR11632">
    <property type="entry name" value="SUCCINATE DEHYDROGENASE 2 FLAVOPROTEIN SUBUNIT"/>
    <property type="match status" value="1"/>
</dbReference>
<evidence type="ECO:0000256" key="3">
    <source>
        <dbReference type="ARBA" id="ARBA00008562"/>
    </source>
</evidence>
<dbReference type="RefSeq" id="WP_063642179.1">
    <property type="nucleotide sequence ID" value="NZ_CADIJK010000013.1"/>
</dbReference>
<dbReference type="Pfam" id="PF00890">
    <property type="entry name" value="FAD_binding_2"/>
    <property type="match status" value="1"/>
</dbReference>
<name>A0A6S7FK84_9BURK</name>
<sequence>MRIDNYKTDILVLGTGGAGLFAALHAKKANPSLRVTVTVKGLLGKCGCTRMVQGGYNVALAAGDSVERHFMDTIEGGKWLPRQDLAWRLVEGAVERVRELENEIGCFFDRNPDGTLHSKAFAGQSFDRTVHKADLTGIEIINRLMEQVRALDIDELEEHRAIELIPAADGSGIAGVLFIDMRAGTYRFIQAKAVLLATGAGPTMYRYHTPSGDKTCDGLAMALRYGLKLRDMEMVQFHPTGLLGGPDTRMTGTVLEEGLRGAGGYLLNGDGERFMANYDKRGERATRDVVSRGIYAEMRAGRTGPMGGVYIQMSHLGADKVAKTFPGMVNRCKDCGFDLAGGKVEVVPTAHYLMGGVEFNVDGSTASPGLYAAGEDCGGVHGANRLGGNGVANSTVFGGIAGDSMAAYVAKSGQWRDPDTRIIERGVERAEFPFSRRTGRIHELRDALSQTMWDDVGVLRRRDAMEHGLSAIAGHHAALRDIGVADGDRRYNLTWHDWLNLESLVDISKVITLAALARENSRGAHYREDFPEAGDLHTSSYTRVSAQDGEIALEMVPVSFDIVKPGESLIQGEAGIPQS</sequence>
<keyword evidence="13" id="KW-1185">Reference proteome</keyword>
<dbReference type="AlphaFoldDB" id="A0A6S7FK84"/>
<dbReference type="GeneID" id="92766227"/>
<feature type="active site" description="Proton acceptor" evidence="9">
    <location>
        <position position="287"/>
    </location>
</feature>
<accession>A0A6S7FK84</accession>
<dbReference type="InterPro" id="IPR037099">
    <property type="entry name" value="Fum_R/Succ_DH_flav-like_C_sf"/>
</dbReference>
<evidence type="ECO:0000259" key="11">
    <source>
        <dbReference type="Pfam" id="PF02910"/>
    </source>
</evidence>
<dbReference type="FunFam" id="3.90.700.10:FF:000002">
    <property type="entry name" value="L-aspartate oxidase"/>
    <property type="match status" value="1"/>
</dbReference>
<dbReference type="InterPro" id="IPR036188">
    <property type="entry name" value="FAD/NAD-bd_sf"/>
</dbReference>
<evidence type="ECO:0000313" key="13">
    <source>
        <dbReference type="Proteomes" id="UP000494183"/>
    </source>
</evidence>
<dbReference type="Pfam" id="PF02910">
    <property type="entry name" value="Succ_DH_flav_C"/>
    <property type="match status" value="1"/>
</dbReference>
<proteinExistence type="inferred from homology"/>